<dbReference type="EMBL" id="RBZV01000001">
    <property type="protein sequence ID" value="RKP52830.1"/>
    <property type="molecule type" value="Genomic_DNA"/>
</dbReference>
<keyword evidence="3" id="KW-0812">Transmembrane</keyword>
<keyword evidence="3" id="KW-1133">Transmembrane helix</keyword>
<dbReference type="AlphaFoldDB" id="A0A494XQB9"/>
<dbReference type="OrthoDB" id="9134969at2"/>
<keyword evidence="3" id="KW-0472">Membrane</keyword>
<keyword evidence="5" id="KW-1185">Reference proteome</keyword>
<evidence type="ECO:0000256" key="3">
    <source>
        <dbReference type="SAM" id="Phobius"/>
    </source>
</evidence>
<evidence type="ECO:0000256" key="1">
    <source>
        <dbReference type="SAM" id="Coils"/>
    </source>
</evidence>
<keyword evidence="1" id="KW-0175">Coiled coil</keyword>
<feature type="transmembrane region" description="Helical" evidence="3">
    <location>
        <begin position="71"/>
        <end position="90"/>
    </location>
</feature>
<proteinExistence type="predicted"/>
<reference evidence="4 5" key="1">
    <citation type="submission" date="2018-10" db="EMBL/GenBank/DDBJ databases">
        <title>Paraburkholderia sp. 7MK8-2, isolated from soil.</title>
        <authorList>
            <person name="Gao Z.-H."/>
            <person name="Qiu L.-H."/>
        </authorList>
    </citation>
    <scope>NUCLEOTIDE SEQUENCE [LARGE SCALE GENOMIC DNA]</scope>
    <source>
        <strain evidence="4 5">7MK8-2</strain>
    </source>
</reference>
<evidence type="ECO:0000313" key="4">
    <source>
        <dbReference type="EMBL" id="RKP52830.1"/>
    </source>
</evidence>
<feature type="region of interest" description="Disordered" evidence="2">
    <location>
        <begin position="1"/>
        <end position="32"/>
    </location>
</feature>
<evidence type="ECO:0008006" key="6">
    <source>
        <dbReference type="Google" id="ProtNLM"/>
    </source>
</evidence>
<evidence type="ECO:0000256" key="2">
    <source>
        <dbReference type="SAM" id="MobiDB-lite"/>
    </source>
</evidence>
<comment type="caution">
    <text evidence="4">The sequence shown here is derived from an EMBL/GenBank/DDBJ whole genome shotgun (WGS) entry which is preliminary data.</text>
</comment>
<feature type="coiled-coil region" evidence="1">
    <location>
        <begin position="32"/>
        <end position="59"/>
    </location>
</feature>
<protein>
    <recommendedName>
        <fullName evidence="6">DUF1640 domain-containing protein</fullName>
    </recommendedName>
</protein>
<gene>
    <name evidence="4" type="ORF">D7S89_02760</name>
</gene>
<accession>A0A494XQB9</accession>
<sequence>MNEAERQLMKRISNFPTRKGQGIDGGKDSREGRRMEARVARLEATAEHIQRDVSGLKLEIRDLRTSMLADFRMTWGALIAASLGLAGMMAKGFHWL</sequence>
<dbReference type="Proteomes" id="UP000280434">
    <property type="component" value="Unassembled WGS sequence"/>
</dbReference>
<name>A0A494XQB9_9BURK</name>
<evidence type="ECO:0000313" key="5">
    <source>
        <dbReference type="Proteomes" id="UP000280434"/>
    </source>
</evidence>
<organism evidence="4 5">
    <name type="scientific">Trinickia fusca</name>
    <dbReference type="NCBI Taxonomy" id="2419777"/>
    <lineage>
        <taxon>Bacteria</taxon>
        <taxon>Pseudomonadati</taxon>
        <taxon>Pseudomonadota</taxon>
        <taxon>Betaproteobacteria</taxon>
        <taxon>Burkholderiales</taxon>
        <taxon>Burkholderiaceae</taxon>
        <taxon>Trinickia</taxon>
    </lineage>
</organism>